<feature type="transmembrane region" description="Helical" evidence="2">
    <location>
        <begin position="212"/>
        <end position="235"/>
    </location>
</feature>
<dbReference type="EMBL" id="CP099490">
    <property type="protein sequence ID" value="USQ75638.1"/>
    <property type="molecule type" value="Genomic_DNA"/>
</dbReference>
<feature type="region of interest" description="Disordered" evidence="1">
    <location>
        <begin position="273"/>
        <end position="295"/>
    </location>
</feature>
<sequence length="295" mass="31306">MAVRPAATRAWTGPLAWSGLIALLVVACSIAGLVDPRVYAQETQNWTLQAQGQDIGNLLAGLVLVVTAIRYRRGSTRAGLLWLGTLLYLIYAFTIYAMAIHLNYLFLLYVAVLGLSSWAVVTHVGPVRRGALSYPTGRVRTVAAWTLIVTGVLFAALWLSELVPALVTGQPPASLTEAGLWVNPIHVIDLALVLPAFIATGVAALRQHQAGLFWLGPWLAFSVLMGSSIIAAMLLMTGAGESDAVPVAVMVSIVVLASLAACWAYLQRTTETRDGSGAAGDPSSSLPLVHHSQRC</sequence>
<feature type="transmembrane region" description="Helical" evidence="2">
    <location>
        <begin position="180"/>
        <end position="205"/>
    </location>
</feature>
<evidence type="ECO:0000256" key="1">
    <source>
        <dbReference type="SAM" id="MobiDB-lite"/>
    </source>
</evidence>
<keyword evidence="2" id="KW-1133">Transmembrane helix</keyword>
<feature type="transmembrane region" description="Helical" evidence="2">
    <location>
        <begin position="247"/>
        <end position="266"/>
    </location>
</feature>
<keyword evidence="4" id="KW-1185">Reference proteome</keyword>
<evidence type="ECO:0000313" key="4">
    <source>
        <dbReference type="Proteomes" id="UP001056535"/>
    </source>
</evidence>
<evidence type="ECO:0008006" key="5">
    <source>
        <dbReference type="Google" id="ProtNLM"/>
    </source>
</evidence>
<keyword evidence="2" id="KW-0472">Membrane</keyword>
<name>A0ABY4YFX7_9MICO</name>
<keyword evidence="2" id="KW-0812">Transmembrane</keyword>
<gene>
    <name evidence="3" type="ORF">NF557_13605</name>
</gene>
<evidence type="ECO:0000256" key="2">
    <source>
        <dbReference type="SAM" id="Phobius"/>
    </source>
</evidence>
<feature type="compositionally biased region" description="Low complexity" evidence="1">
    <location>
        <begin position="275"/>
        <end position="285"/>
    </location>
</feature>
<dbReference type="PROSITE" id="PS51257">
    <property type="entry name" value="PROKAR_LIPOPROTEIN"/>
    <property type="match status" value="1"/>
</dbReference>
<dbReference type="Proteomes" id="UP001056535">
    <property type="component" value="Chromosome"/>
</dbReference>
<protein>
    <recommendedName>
        <fullName evidence="5">DUF998 domain-containing protein</fullName>
    </recommendedName>
</protein>
<accession>A0ABY4YFX7</accession>
<evidence type="ECO:0000313" key="3">
    <source>
        <dbReference type="EMBL" id="USQ75638.1"/>
    </source>
</evidence>
<reference evidence="3" key="1">
    <citation type="submission" date="2022-06" db="EMBL/GenBank/DDBJ databases">
        <title>Ornithinimicrobium JY.X270.</title>
        <authorList>
            <person name="Huang Y."/>
        </authorList>
    </citation>
    <scope>NUCLEOTIDE SEQUENCE</scope>
    <source>
        <strain evidence="3">JY.X270</strain>
    </source>
</reference>
<feature type="transmembrane region" description="Helical" evidence="2">
    <location>
        <begin position="142"/>
        <end position="160"/>
    </location>
</feature>
<proteinExistence type="predicted"/>
<dbReference type="RefSeq" id="WP_252620064.1">
    <property type="nucleotide sequence ID" value="NZ_CP099490.1"/>
</dbReference>
<feature type="transmembrane region" description="Helical" evidence="2">
    <location>
        <begin position="78"/>
        <end position="98"/>
    </location>
</feature>
<organism evidence="3 4">
    <name type="scientific">Ornithinimicrobium cryptoxanthini</name>
    <dbReference type="NCBI Taxonomy" id="2934161"/>
    <lineage>
        <taxon>Bacteria</taxon>
        <taxon>Bacillati</taxon>
        <taxon>Actinomycetota</taxon>
        <taxon>Actinomycetes</taxon>
        <taxon>Micrococcales</taxon>
        <taxon>Ornithinimicrobiaceae</taxon>
        <taxon>Ornithinimicrobium</taxon>
    </lineage>
</organism>
<feature type="transmembrane region" description="Helical" evidence="2">
    <location>
        <begin position="104"/>
        <end position="121"/>
    </location>
</feature>